<dbReference type="InterPro" id="IPR015943">
    <property type="entry name" value="WD40/YVTN_repeat-like_dom_sf"/>
</dbReference>
<dbReference type="VEuPathDB" id="TriTrypDB:BCY84_01690"/>
<dbReference type="PANTHER" id="PTHR46200">
    <property type="entry name" value="GATOR COMPLEX PROTEIN WDR24"/>
    <property type="match status" value="1"/>
</dbReference>
<proteinExistence type="predicted"/>
<dbReference type="VEuPathDB" id="TriTrypDB:TcCLB.511433.20"/>
<feature type="region of interest" description="Disordered" evidence="3">
    <location>
        <begin position="984"/>
        <end position="1007"/>
    </location>
</feature>
<dbReference type="VEuPathDB" id="TriTrypDB:TCSYLVIO_007328"/>
<dbReference type="InterPro" id="IPR036322">
    <property type="entry name" value="WD40_repeat_dom_sf"/>
</dbReference>
<gene>
    <name evidence="4" type="ORF">C3747_87g113</name>
</gene>
<feature type="compositionally biased region" description="Polar residues" evidence="3">
    <location>
        <begin position="12"/>
        <end position="25"/>
    </location>
</feature>
<dbReference type="VEuPathDB" id="TriTrypDB:C4B63_22g107"/>
<dbReference type="Proteomes" id="UP000246078">
    <property type="component" value="Unassembled WGS sequence"/>
</dbReference>
<feature type="compositionally biased region" description="Polar residues" evidence="3">
    <location>
        <begin position="994"/>
        <end position="1004"/>
    </location>
</feature>
<dbReference type="SUPFAM" id="SSF50978">
    <property type="entry name" value="WD40 repeat-like"/>
    <property type="match status" value="1"/>
</dbReference>
<dbReference type="VEuPathDB" id="TriTrypDB:C4B63_22g106"/>
<feature type="region of interest" description="Disordered" evidence="3">
    <location>
        <begin position="1"/>
        <end position="34"/>
    </location>
</feature>
<name>A0A2V2WM56_TRYCR</name>
<sequence>MLEESVRHISGLSPTPRSGSRSDTSVVGPRKKTDQKAQLLGKMTLGDGLICVDFLSGPNILAIGSTKAVHLVEVTPMNLPSQAAGADVSSTPHLASVSFAMRSCGMFGNVAKVEALAWYPNRNEAVLAIVQLSRSVTVLFDALSKKGDAYMAQQWIHSSRCRTLVSSTVAGSEPLSAAVVSAASMPSTPFGTAMQEVQPSPFVERDPDRPCSMVEVVINTGFLRVERITWDPHNPYTLALTSNATHFELWTIPLRDKKVYPPRLILRPPAHDERSVTRGVVFSPFDPNLIVVVVERANAGKVIVYDRRHVEVLWSMETTGPCLSAAFHPIFSDLLAVSFRKAKTKTNSRVQFFRVQSDVIAAPSTTETNHSGGEKLASAPAPLESTDVLPPIDSIDSLNRLRWRPCGNAFQVTGGEACVETSDGSIDATSSKLWFATTALNGQEISVWDAANGFSPIFSIRTVCHGREFVRQGAHHMNPTLQELPLQEPTDCVWVNALTLVSIFKDGGVVLTSLLDEKTTSRDTLFRCITDPNTQLSAGSDVLSLSAILPTAAVVADYFGRSFAVRSSSSLLREYYTKIINAEKRELLEELASGKKNAVGGGGGVLSSPSPSSTAVSLGTVKHHKDSSRATPTGGMMFDTRYSPLPSHWSTQTPLQQASFERRFPSSLASAHAIAGSPNSGRRLEFLFPLLFSLVPSPSPVLTVATTTTRAMGVDRVVANDDAETKSADRFLRRSPYLVAFDSRHRSSRGGLETQSESGLEGKACSFPTRHGLDGAAATAKRGLFGARSASANEQSLSEHRGIVSPMISLMNALAMTSSFSPTQSEEGNARRTNLFTPVGRTSGGAVSLLQETQAGCANLTSEYGADGGSVEKIPAQPPPLGRRSLVKPVIDCFVLSNETCGWAYVEQTSEEDTFVRYALNWEMGFDTSRKMRAHRHAATEEIAKTETENVDQCFARMMGHNSKVCRSRERELQAATKAISEERGNVPGVDGATANSGKGTGNSEYPLGSVDPRGRLWAAAAYAWRSHNVTLITSLVCSYLEYTSLVGDVQFCAVLYLLFCLWWKQRGMSVRSYACPLFPTDEKPAGNAQEHEKTREATNGSPWQWKMRALQWVEQYVTRLYEIKLYVPLNELLIIVPEVMGNFSAGLPRAEDVAQKLFTCVYCGTCPKSELVPRAPKKGERLFLHTATPATSVDVSEGTNERLGSDDDSSDSFESSLSSSHFCMCVQDEPADSGACNDSVLVAKEKVNGGGSAHPLSNSGVPPRNAVCSRCRNAPLMTCVICEEVVEGMYLWLLSCGHGGHVHHIKEWLEVSNECPRCGIPVLRPEEKLR</sequence>
<dbReference type="VEuPathDB" id="TriTrypDB:TCSYLVIO_007329"/>
<evidence type="ECO:0000256" key="3">
    <source>
        <dbReference type="SAM" id="MobiDB-lite"/>
    </source>
</evidence>
<dbReference type="VEuPathDB" id="TriTrypDB:TcCLB.506475.80"/>
<dbReference type="VEuPathDB" id="TriTrypDB:TcYC6_0017440"/>
<dbReference type="GO" id="GO:0061700">
    <property type="term" value="C:GATOR2 complex"/>
    <property type="evidence" value="ECO:0007669"/>
    <property type="project" value="TreeGrafter"/>
</dbReference>
<feature type="region of interest" description="Disordered" evidence="3">
    <location>
        <begin position="744"/>
        <end position="763"/>
    </location>
</feature>
<dbReference type="EMBL" id="PRFC01000087">
    <property type="protein sequence ID" value="PWV08749.1"/>
    <property type="molecule type" value="Genomic_DNA"/>
</dbReference>
<dbReference type="Gene3D" id="2.130.10.10">
    <property type="entry name" value="YVTN repeat-like/Quinoprotein amine dehydrogenase"/>
    <property type="match status" value="1"/>
</dbReference>
<accession>A0A2V2WM56</accession>
<dbReference type="SUPFAM" id="SSF57850">
    <property type="entry name" value="RING/U-box"/>
    <property type="match status" value="1"/>
</dbReference>
<dbReference type="VEuPathDB" id="TriTrypDB:ECC02_000650"/>
<dbReference type="GO" id="GO:0016239">
    <property type="term" value="P:positive regulation of macroautophagy"/>
    <property type="evidence" value="ECO:0007669"/>
    <property type="project" value="TreeGrafter"/>
</dbReference>
<dbReference type="VEuPathDB" id="TriTrypDB:TcCL_ESM05904"/>
<evidence type="ECO:0000313" key="4">
    <source>
        <dbReference type="EMBL" id="PWV08749.1"/>
    </source>
</evidence>
<dbReference type="CDD" id="cd16693">
    <property type="entry name" value="mRING-H2-C3H3C2_WDR24"/>
    <property type="match status" value="1"/>
</dbReference>
<dbReference type="GO" id="GO:1904263">
    <property type="term" value="P:positive regulation of TORC1 signaling"/>
    <property type="evidence" value="ECO:0007669"/>
    <property type="project" value="TreeGrafter"/>
</dbReference>
<feature type="compositionally biased region" description="Low complexity" evidence="3">
    <location>
        <begin position="606"/>
        <end position="619"/>
    </location>
</feature>
<keyword evidence="2" id="KW-0677">Repeat</keyword>
<dbReference type="VEuPathDB" id="TriTrypDB:TcG_07129"/>
<feature type="region of interest" description="Disordered" evidence="3">
    <location>
        <begin position="600"/>
        <end position="636"/>
    </location>
</feature>
<dbReference type="GO" id="GO:0005774">
    <property type="term" value="C:vacuolar membrane"/>
    <property type="evidence" value="ECO:0007669"/>
    <property type="project" value="TreeGrafter"/>
</dbReference>
<keyword evidence="1" id="KW-0853">WD repeat</keyword>
<protein>
    <submittedName>
        <fullName evidence="4">WD40 repeat-containing protein</fullName>
    </submittedName>
</protein>
<dbReference type="InterPro" id="IPR037590">
    <property type="entry name" value="WDR24"/>
</dbReference>
<dbReference type="VEuPathDB" id="TriTrypDB:Tc_MARK_6042"/>
<dbReference type="Gene3D" id="3.30.40.10">
    <property type="entry name" value="Zinc/RING finger domain, C3HC4 (zinc finger)"/>
    <property type="match status" value="1"/>
</dbReference>
<dbReference type="InterPro" id="IPR013083">
    <property type="entry name" value="Znf_RING/FYVE/PHD"/>
</dbReference>
<dbReference type="VEuPathDB" id="TriTrypDB:Tc_MARK_6041"/>
<dbReference type="VEuPathDB" id="TriTrypDB:TcCL_ESM05905"/>
<dbReference type="VEuPathDB" id="TriTrypDB:TCDM_00933"/>
<dbReference type="GO" id="GO:0005829">
    <property type="term" value="C:cytosol"/>
    <property type="evidence" value="ECO:0007669"/>
    <property type="project" value="TreeGrafter"/>
</dbReference>
<comment type="caution">
    <text evidence="4">The sequence shown here is derived from an EMBL/GenBank/DDBJ whole genome shotgun (WGS) entry which is preliminary data.</text>
</comment>
<dbReference type="VEuPathDB" id="TriTrypDB:C3747_87g113"/>
<organism evidence="4 5">
    <name type="scientific">Trypanosoma cruzi</name>
    <dbReference type="NCBI Taxonomy" id="5693"/>
    <lineage>
        <taxon>Eukaryota</taxon>
        <taxon>Discoba</taxon>
        <taxon>Euglenozoa</taxon>
        <taxon>Kinetoplastea</taxon>
        <taxon>Metakinetoplastina</taxon>
        <taxon>Trypanosomatida</taxon>
        <taxon>Trypanosomatidae</taxon>
        <taxon>Trypanosoma</taxon>
        <taxon>Schizotrypanum</taxon>
    </lineage>
</organism>
<dbReference type="VEuPathDB" id="TriTrypDB:TcCLB.511435.10"/>
<evidence type="ECO:0000256" key="1">
    <source>
        <dbReference type="ARBA" id="ARBA00022574"/>
    </source>
</evidence>
<feature type="region of interest" description="Disordered" evidence="3">
    <location>
        <begin position="1194"/>
        <end position="1214"/>
    </location>
</feature>
<reference evidence="4 5" key="1">
    <citation type="journal article" date="2018" name="Microb. Genom.">
        <title>Expanding an expanded genome: long-read sequencing of Trypanosoma cruzi.</title>
        <authorList>
            <person name="Berna L."/>
            <person name="Rodriguez M."/>
            <person name="Chiribao M.L."/>
            <person name="Parodi-Talice A."/>
            <person name="Pita S."/>
            <person name="Rijo G."/>
            <person name="Alvarez-Valin F."/>
            <person name="Robello C."/>
        </authorList>
    </citation>
    <scope>NUCLEOTIDE SEQUENCE [LARGE SCALE GENOMIC DNA]</scope>
    <source>
        <strain evidence="4 5">TCC</strain>
    </source>
</reference>
<evidence type="ECO:0000256" key="2">
    <source>
        <dbReference type="ARBA" id="ARBA00022737"/>
    </source>
</evidence>
<evidence type="ECO:0000313" key="5">
    <source>
        <dbReference type="Proteomes" id="UP000246078"/>
    </source>
</evidence>
<dbReference type="VEuPathDB" id="TriTrypDB:TcBrA4_0037690"/>
<dbReference type="PANTHER" id="PTHR46200:SF1">
    <property type="entry name" value="GATOR COMPLEX PROTEIN WDR24"/>
    <property type="match status" value="1"/>
</dbReference>